<gene>
    <name evidence="3" type="ORF">RMAR00112_LOCUS4627</name>
    <name evidence="4" type="ORF">RMAR00112_LOCUS4628</name>
</gene>
<dbReference type="InterPro" id="IPR000863">
    <property type="entry name" value="Sulfotransferase_dom"/>
</dbReference>
<evidence type="ECO:0000259" key="2">
    <source>
        <dbReference type="Pfam" id="PF00685"/>
    </source>
</evidence>
<reference evidence="3" key="1">
    <citation type="submission" date="2021-01" db="EMBL/GenBank/DDBJ databases">
        <authorList>
            <person name="Corre E."/>
            <person name="Pelletier E."/>
            <person name="Niang G."/>
            <person name="Scheremetjew M."/>
            <person name="Finn R."/>
            <person name="Kale V."/>
            <person name="Holt S."/>
            <person name="Cochrane G."/>
            <person name="Meng A."/>
            <person name="Brown T."/>
            <person name="Cohen L."/>
        </authorList>
    </citation>
    <scope>NUCLEOTIDE SEQUENCE</scope>
    <source>
        <strain evidence="3">CCMP 769</strain>
    </source>
</reference>
<feature type="chain" id="PRO_5035593534" description="Sulfotransferase domain-containing protein" evidence="1">
    <location>
        <begin position="23"/>
        <end position="338"/>
    </location>
</feature>
<feature type="signal peptide" evidence="1">
    <location>
        <begin position="1"/>
        <end position="22"/>
    </location>
</feature>
<name>A0A7S2ZEH0_9RHOD</name>
<organism evidence="3">
    <name type="scientific">Rhodosorus marinus</name>
    <dbReference type="NCBI Taxonomy" id="101924"/>
    <lineage>
        <taxon>Eukaryota</taxon>
        <taxon>Rhodophyta</taxon>
        <taxon>Stylonematophyceae</taxon>
        <taxon>Stylonematales</taxon>
        <taxon>Stylonemataceae</taxon>
        <taxon>Rhodosorus</taxon>
    </lineage>
</organism>
<dbReference type="SUPFAM" id="SSF52540">
    <property type="entry name" value="P-loop containing nucleoside triphosphate hydrolases"/>
    <property type="match status" value="1"/>
</dbReference>
<accession>A0A7S2ZEH0</accession>
<keyword evidence="1" id="KW-0732">Signal</keyword>
<evidence type="ECO:0000313" key="4">
    <source>
        <dbReference type="EMBL" id="CAE0036678.1"/>
    </source>
</evidence>
<sequence length="338" mass="38420">MMELRMGLLFCVLGLLASVASSIQLEPETQCAGRAKTFVLGFVGHSGSTALMSILAQNSRLFVPRNTEPLISMNFHAKESMLTSQLIFDKVLAEGREELSPGFKVRPGNIRGGEDLWQGLIDKYDTRLVVNYRENPWMSAVGLFAIRARNDLSSQMGLKNETSEEHCELHPELCRFPIDDINLFSLLLWKSLDTREGTLEIARNLKWPCLMYVKYEDFDKDMETEVNRIYDFLGVPKEFREPLYHKALPRSPCQIISNYQEICTMFWGCEDFQPYIEDPENGCFCENKPSSPVNPELCDRKTVHNNAEKELCKVVTENGHVRQVACSSLEGNNADASE</sequence>
<dbReference type="EMBL" id="HBHW01006163">
    <property type="protein sequence ID" value="CAE0036677.1"/>
    <property type="molecule type" value="Transcribed_RNA"/>
</dbReference>
<evidence type="ECO:0000313" key="3">
    <source>
        <dbReference type="EMBL" id="CAE0036677.1"/>
    </source>
</evidence>
<dbReference type="Gene3D" id="3.40.50.300">
    <property type="entry name" value="P-loop containing nucleotide triphosphate hydrolases"/>
    <property type="match status" value="1"/>
</dbReference>
<dbReference type="InterPro" id="IPR027417">
    <property type="entry name" value="P-loop_NTPase"/>
</dbReference>
<evidence type="ECO:0000256" key="1">
    <source>
        <dbReference type="SAM" id="SignalP"/>
    </source>
</evidence>
<dbReference type="EMBL" id="HBHW01006164">
    <property type="protein sequence ID" value="CAE0036678.1"/>
    <property type="molecule type" value="Transcribed_RNA"/>
</dbReference>
<feature type="domain" description="Sulfotransferase" evidence="2">
    <location>
        <begin position="207"/>
        <end position="238"/>
    </location>
</feature>
<protein>
    <recommendedName>
        <fullName evidence="2">Sulfotransferase domain-containing protein</fullName>
    </recommendedName>
</protein>
<proteinExistence type="predicted"/>
<dbReference type="Pfam" id="PF00685">
    <property type="entry name" value="Sulfotransfer_1"/>
    <property type="match status" value="1"/>
</dbReference>
<dbReference type="GO" id="GO:0008146">
    <property type="term" value="F:sulfotransferase activity"/>
    <property type="evidence" value="ECO:0007669"/>
    <property type="project" value="InterPro"/>
</dbReference>
<dbReference type="AlphaFoldDB" id="A0A7S2ZEH0"/>